<organism evidence="12 13">
    <name type="scientific">Smittium simulii</name>
    <dbReference type="NCBI Taxonomy" id="133385"/>
    <lineage>
        <taxon>Eukaryota</taxon>
        <taxon>Fungi</taxon>
        <taxon>Fungi incertae sedis</taxon>
        <taxon>Zoopagomycota</taxon>
        <taxon>Kickxellomycotina</taxon>
        <taxon>Harpellomycetes</taxon>
        <taxon>Harpellales</taxon>
        <taxon>Legeriomycetaceae</taxon>
        <taxon>Smittium</taxon>
    </lineage>
</organism>
<evidence type="ECO:0000256" key="3">
    <source>
        <dbReference type="ARBA" id="ARBA00007063"/>
    </source>
</evidence>
<dbReference type="GO" id="GO:0006487">
    <property type="term" value="P:protein N-linked glycosylation"/>
    <property type="evidence" value="ECO:0007669"/>
    <property type="project" value="TreeGrafter"/>
</dbReference>
<dbReference type="PANTHER" id="PTHR22760:SF2">
    <property type="entry name" value="ALPHA-1,2-MANNOSYLTRANSFERASE ALG9"/>
    <property type="match status" value="1"/>
</dbReference>
<evidence type="ECO:0000256" key="8">
    <source>
        <dbReference type="ARBA" id="ARBA00022989"/>
    </source>
</evidence>
<evidence type="ECO:0000256" key="11">
    <source>
        <dbReference type="SAM" id="MobiDB-lite"/>
    </source>
</evidence>
<evidence type="ECO:0000313" key="13">
    <source>
        <dbReference type="Proteomes" id="UP000245383"/>
    </source>
</evidence>
<feature type="transmembrane region" description="Helical" evidence="10">
    <location>
        <begin position="464"/>
        <end position="487"/>
    </location>
</feature>
<reference evidence="12 13" key="1">
    <citation type="journal article" date="2018" name="MBio">
        <title>Comparative Genomics Reveals the Core Gene Toolbox for the Fungus-Insect Symbiosis.</title>
        <authorList>
            <person name="Wang Y."/>
            <person name="Stata M."/>
            <person name="Wang W."/>
            <person name="Stajich J.E."/>
            <person name="White M.M."/>
            <person name="Moncalvo J.M."/>
        </authorList>
    </citation>
    <scope>NUCLEOTIDE SEQUENCE [LARGE SCALE GENOMIC DNA]</scope>
    <source>
        <strain evidence="12 13">SWE-8-4</strain>
    </source>
</reference>
<feature type="transmembrane region" description="Helical" evidence="10">
    <location>
        <begin position="228"/>
        <end position="253"/>
    </location>
</feature>
<evidence type="ECO:0000256" key="1">
    <source>
        <dbReference type="ARBA" id="ARBA00004477"/>
    </source>
</evidence>
<accession>A0A2T9YJ54</accession>
<feature type="transmembrane region" description="Helical" evidence="10">
    <location>
        <begin position="172"/>
        <end position="190"/>
    </location>
</feature>
<proteinExistence type="inferred from homology"/>
<evidence type="ECO:0000256" key="4">
    <source>
        <dbReference type="ARBA" id="ARBA00022676"/>
    </source>
</evidence>
<keyword evidence="7 10" id="KW-0256">Endoplasmic reticulum</keyword>
<feature type="region of interest" description="Disordered" evidence="11">
    <location>
        <begin position="1"/>
        <end position="23"/>
    </location>
</feature>
<comment type="similarity">
    <text evidence="3 10">Belongs to the glycosyltransferase 22 family.</text>
</comment>
<dbReference type="EC" id="2.4.1.-" evidence="10"/>
<protein>
    <recommendedName>
        <fullName evidence="10">Mannosyltransferase</fullName>
        <ecNumber evidence="10">2.4.1.-</ecNumber>
    </recommendedName>
</protein>
<keyword evidence="4 10" id="KW-0328">Glycosyltransferase</keyword>
<evidence type="ECO:0000256" key="5">
    <source>
        <dbReference type="ARBA" id="ARBA00022679"/>
    </source>
</evidence>
<feature type="transmembrane region" description="Helical" evidence="10">
    <location>
        <begin position="285"/>
        <end position="310"/>
    </location>
</feature>
<keyword evidence="9 10" id="KW-0472">Membrane</keyword>
<feature type="transmembrane region" description="Helical" evidence="10">
    <location>
        <begin position="399"/>
        <end position="417"/>
    </location>
</feature>
<feature type="transmembrane region" description="Helical" evidence="10">
    <location>
        <begin position="58"/>
        <end position="80"/>
    </location>
</feature>
<comment type="subcellular location">
    <subcellularLocation>
        <location evidence="1 10">Endoplasmic reticulum membrane</location>
        <topology evidence="1 10">Multi-pass membrane protein</topology>
    </subcellularLocation>
</comment>
<evidence type="ECO:0000256" key="6">
    <source>
        <dbReference type="ARBA" id="ARBA00022692"/>
    </source>
</evidence>
<feature type="transmembrane region" description="Helical" evidence="10">
    <location>
        <begin position="141"/>
        <end position="160"/>
    </location>
</feature>
<keyword evidence="8 10" id="KW-1133">Transmembrane helix</keyword>
<gene>
    <name evidence="12" type="ORF">BB561_003869</name>
</gene>
<dbReference type="GO" id="GO:0000026">
    <property type="term" value="F:alpha-1,2-mannosyltransferase activity"/>
    <property type="evidence" value="ECO:0007669"/>
    <property type="project" value="TreeGrafter"/>
</dbReference>
<comment type="pathway">
    <text evidence="2">Protein modification; protein glycosylation.</text>
</comment>
<dbReference type="InterPro" id="IPR005599">
    <property type="entry name" value="GPI_mannosylTrfase"/>
</dbReference>
<evidence type="ECO:0000256" key="9">
    <source>
        <dbReference type="ARBA" id="ARBA00023136"/>
    </source>
</evidence>
<dbReference type="OrthoDB" id="5585514at2759"/>
<comment type="caution">
    <text evidence="12">The sequence shown here is derived from an EMBL/GenBank/DDBJ whole genome shotgun (WGS) entry which is preliminary data.</text>
</comment>
<dbReference type="UniPathway" id="UPA00378"/>
<keyword evidence="5" id="KW-0808">Transferase</keyword>
<feature type="transmembrane region" description="Helical" evidence="10">
    <location>
        <begin position="423"/>
        <end position="443"/>
    </location>
</feature>
<dbReference type="PANTHER" id="PTHR22760">
    <property type="entry name" value="GLYCOSYLTRANSFERASE"/>
    <property type="match status" value="1"/>
</dbReference>
<dbReference type="AlphaFoldDB" id="A0A2T9YJ54"/>
<dbReference type="Proteomes" id="UP000245383">
    <property type="component" value="Unassembled WGS sequence"/>
</dbReference>
<evidence type="ECO:0000256" key="2">
    <source>
        <dbReference type="ARBA" id="ARBA00004922"/>
    </source>
</evidence>
<feature type="compositionally biased region" description="Polar residues" evidence="11">
    <location>
        <begin position="1"/>
        <end position="13"/>
    </location>
</feature>
<evidence type="ECO:0000313" key="12">
    <source>
        <dbReference type="EMBL" id="PVU92370.1"/>
    </source>
</evidence>
<dbReference type="GO" id="GO:0005789">
    <property type="term" value="C:endoplasmic reticulum membrane"/>
    <property type="evidence" value="ECO:0007669"/>
    <property type="project" value="UniProtKB-SubCell"/>
</dbReference>
<dbReference type="Pfam" id="PF03901">
    <property type="entry name" value="Glyco_transf_22"/>
    <property type="match status" value="1"/>
</dbReference>
<evidence type="ECO:0000256" key="7">
    <source>
        <dbReference type="ARBA" id="ARBA00022824"/>
    </source>
</evidence>
<name>A0A2T9YJ54_9FUNG</name>
<feature type="transmembrane region" description="Helical" evidence="10">
    <location>
        <begin position="360"/>
        <end position="379"/>
    </location>
</feature>
<keyword evidence="13" id="KW-1185">Reference proteome</keyword>
<keyword evidence="6 10" id="KW-0812">Transmembrane</keyword>
<dbReference type="EMBL" id="MBFR01000164">
    <property type="protein sequence ID" value="PVU92370.1"/>
    <property type="molecule type" value="Genomic_DNA"/>
</dbReference>
<sequence length="725" mass="83374">MASNKSSPAQNIRQRSRKDAAELKLDNHSKNSKKFTTDTNLPKTTNIHKPKKHGYNKLIIHSLCALLIISRCISGLFAPIQDCDEVYNYWEPFHFLLFGYGKQTWEFSSQFALRSWFPLKIYQTLAVFLQSFLGFSSKADIFYAIRVSISLFSAVCEITFVNAIKNYIDEDIAAITLFNLIFGAGMYHASSSFLPSTLSLQLFTLSYSYGIIPPPSRSFWTQYKNSTLCLTFASAATVWGWPYTGILVFPWIIEQFLVKGTSNNSSQKMINIKSNTQINWRISRLVSLTVSSISAVVISTIPPLLVDYYYYKKLTFPTLNQILYNVFPVYFDPIVASKLGPELYGTEPWYYYMLNGFINWNFIFLSALLSIPLLVFYNILSVVYQNSSASIFKKNRNFFFLRMLPLAVLFLILTAQPHKEERFLYPIYPLVCLGSAISLKILESIYKLALNPKKTQTGYNHQNFYFKIFLTGFLLFSALLGVSRILAINRNYSSATDIYTFLPQQNQKRIEFLGYEKYNMFSFGTKLKNTFNNFSGNLKNQQNLHISKYAKKNNKICLGKDWYRFPSHFHTPAEYQLTFIKSKFNGLLPGDFIQALEYSSIRESSSAYINNTNCLNQYEPINVLAENITQKCDFLVDVSFNLENSADTQSSNQMDDIEPDYSLQVSNYKTIKCLPFLNSQNSPIWVRGFYFGKTATKVLNKIYKKNSNDNWGKICILESLLSNES</sequence>
<dbReference type="STRING" id="133385.A0A2T9YJ54"/>
<evidence type="ECO:0000256" key="10">
    <source>
        <dbReference type="RuleBase" id="RU363075"/>
    </source>
</evidence>